<dbReference type="InterPro" id="IPR050471">
    <property type="entry name" value="AB_hydrolase"/>
</dbReference>
<feature type="domain" description="AB hydrolase-1" evidence="1">
    <location>
        <begin position="62"/>
        <end position="309"/>
    </location>
</feature>
<dbReference type="EMBL" id="CAJQZC010000004">
    <property type="protein sequence ID" value="CAG4896562.1"/>
    <property type="molecule type" value="Genomic_DNA"/>
</dbReference>
<protein>
    <submittedName>
        <fullName evidence="2">Rhodomycin D methylesterase DauP</fullName>
        <ecNumber evidence="2">3.1.1.-</ecNumber>
    </submittedName>
</protein>
<keyword evidence="2" id="KW-0378">Hydrolase</keyword>
<evidence type="ECO:0000313" key="3">
    <source>
        <dbReference type="Proteomes" id="UP000789704"/>
    </source>
</evidence>
<dbReference type="PANTHER" id="PTHR43433">
    <property type="entry name" value="HYDROLASE, ALPHA/BETA FOLD FAMILY PROTEIN"/>
    <property type="match status" value="1"/>
</dbReference>
<dbReference type="GO" id="GO:0004806">
    <property type="term" value="F:triacylglycerol lipase activity"/>
    <property type="evidence" value="ECO:0007669"/>
    <property type="project" value="TreeGrafter"/>
</dbReference>
<dbReference type="Pfam" id="PF00561">
    <property type="entry name" value="Abhydrolase_1"/>
    <property type="match status" value="1"/>
</dbReference>
<dbReference type="Proteomes" id="UP000789704">
    <property type="component" value="Unassembled WGS sequence"/>
</dbReference>
<dbReference type="InterPro" id="IPR029058">
    <property type="entry name" value="AB_hydrolase_fold"/>
</dbReference>
<dbReference type="EC" id="3.1.1.-" evidence="2"/>
<keyword evidence="3" id="KW-1185">Reference proteome</keyword>
<reference evidence="2" key="1">
    <citation type="submission" date="2021-04" db="EMBL/GenBank/DDBJ databases">
        <authorList>
            <person name="Vanwijnsberghe S."/>
        </authorList>
    </citation>
    <scope>NUCLEOTIDE SEQUENCE</scope>
    <source>
        <strain evidence="2">LMG 31841</strain>
    </source>
</reference>
<proteinExistence type="predicted"/>
<dbReference type="GO" id="GO:0046503">
    <property type="term" value="P:glycerolipid catabolic process"/>
    <property type="evidence" value="ECO:0007669"/>
    <property type="project" value="TreeGrafter"/>
</dbReference>
<comment type="caution">
    <text evidence="2">The sequence shown here is derived from an EMBL/GenBank/DDBJ whole genome shotgun (WGS) entry which is preliminary data.</text>
</comment>
<dbReference type="PANTHER" id="PTHR43433:SF5">
    <property type="entry name" value="AB HYDROLASE-1 DOMAIN-CONTAINING PROTEIN"/>
    <property type="match status" value="1"/>
</dbReference>
<sequence>MKQPCLTGCLVARKDSNALVGSVSAGASPPCGHDEQEPDRFVELPDGMRLCYRAYGGASGTPLLLIAGLGLQLISWPEAFVQALVTAGYWVIAPDNRDVGKSFRVGTRPPGKLRQILRWPPPDSYSLDDMADDMTRLLQSLEIPAAHVIGMSMGGMIGQTLASRHAERVLTLTSIFSTTGAVDVGQPALSALLRQDRSESRTSSEATNRYVNIMRYVGDPQAPGIESEWSAYALRAWERNGNRANASGSGRQIGAILKSGDRTAQLRRIKAPTLVIHGDRDLLVHPSGGAATAAAIPGARLVTVPGLRHQIDSMRSPELAGLIVRHIKESTKALGLTVNERT</sequence>
<organism evidence="2 3">
    <name type="scientific">Paraburkholderia saeva</name>
    <dbReference type="NCBI Taxonomy" id="2777537"/>
    <lineage>
        <taxon>Bacteria</taxon>
        <taxon>Pseudomonadati</taxon>
        <taxon>Pseudomonadota</taxon>
        <taxon>Betaproteobacteria</taxon>
        <taxon>Burkholderiales</taxon>
        <taxon>Burkholderiaceae</taxon>
        <taxon>Paraburkholderia</taxon>
    </lineage>
</organism>
<evidence type="ECO:0000313" key="2">
    <source>
        <dbReference type="EMBL" id="CAG4896562.1"/>
    </source>
</evidence>
<name>A0A9N8RWU7_9BURK</name>
<evidence type="ECO:0000259" key="1">
    <source>
        <dbReference type="Pfam" id="PF00561"/>
    </source>
</evidence>
<dbReference type="SUPFAM" id="SSF53474">
    <property type="entry name" value="alpha/beta-Hydrolases"/>
    <property type="match status" value="1"/>
</dbReference>
<dbReference type="AlphaFoldDB" id="A0A9N8RWU7"/>
<dbReference type="Gene3D" id="3.40.50.1820">
    <property type="entry name" value="alpha/beta hydrolase"/>
    <property type="match status" value="1"/>
</dbReference>
<dbReference type="InterPro" id="IPR000073">
    <property type="entry name" value="AB_hydrolase_1"/>
</dbReference>
<accession>A0A9N8RWU7</accession>
<gene>
    <name evidence="2" type="primary">dauP</name>
    <name evidence="2" type="ORF">LMG31841_02328</name>
</gene>